<proteinExistence type="predicted"/>
<comment type="caution">
    <text evidence="1">The sequence shown here is derived from an EMBL/GenBank/DDBJ whole genome shotgun (WGS) entry which is preliminary data.</text>
</comment>
<dbReference type="Proteomes" id="UP000035909">
    <property type="component" value="Unassembled WGS sequence"/>
</dbReference>
<name>A0A0J1H5A1_9GAMM</name>
<dbReference type="EMBL" id="LDOU01000019">
    <property type="protein sequence ID" value="KLV06900.1"/>
    <property type="molecule type" value="Genomic_DNA"/>
</dbReference>
<dbReference type="RefSeq" id="WP_047886728.1">
    <property type="nucleotide sequence ID" value="NZ_LDOU01000019.1"/>
</dbReference>
<sequence length="95" mass="10552">MSTLTQFPKRVTKAPSGAAVSFMPLHEVSIPLDKSVTAEYMANHARQEFFRSLSIAKDMRRKGDHEGAAFFLSDAAEFRRIFAAFRQAVTVMGGL</sequence>
<dbReference type="STRING" id="320778.ABT57_18400"/>
<accession>A0A0J1H5A1</accession>
<dbReference type="PATRIC" id="fig|320778.3.peg.3999"/>
<dbReference type="OrthoDB" id="5818152at2"/>
<keyword evidence="2" id="KW-1185">Reference proteome</keyword>
<evidence type="ECO:0000313" key="2">
    <source>
        <dbReference type="Proteomes" id="UP000035909"/>
    </source>
</evidence>
<dbReference type="AlphaFoldDB" id="A0A0J1H5A1"/>
<organism evidence="1 2">
    <name type="scientific">Photobacterium ganghwense</name>
    <dbReference type="NCBI Taxonomy" id="320778"/>
    <lineage>
        <taxon>Bacteria</taxon>
        <taxon>Pseudomonadati</taxon>
        <taxon>Pseudomonadota</taxon>
        <taxon>Gammaproteobacteria</taxon>
        <taxon>Vibrionales</taxon>
        <taxon>Vibrionaceae</taxon>
        <taxon>Photobacterium</taxon>
    </lineage>
</organism>
<evidence type="ECO:0000313" key="1">
    <source>
        <dbReference type="EMBL" id="KLV06900.1"/>
    </source>
</evidence>
<protein>
    <submittedName>
        <fullName evidence="1">Uncharacterized protein</fullName>
    </submittedName>
</protein>
<gene>
    <name evidence="1" type="ORF">ABT57_18400</name>
</gene>
<reference evidence="1 2" key="1">
    <citation type="submission" date="2015-05" db="EMBL/GenBank/DDBJ databases">
        <title>Photobacterium galathea sp. nov.</title>
        <authorList>
            <person name="Machado H."/>
            <person name="Gram L."/>
        </authorList>
    </citation>
    <scope>NUCLEOTIDE SEQUENCE [LARGE SCALE GENOMIC DNA]</scope>
    <source>
        <strain evidence="1 2">DSM 22954</strain>
    </source>
</reference>